<proteinExistence type="predicted"/>
<dbReference type="SUPFAM" id="SSF64356">
    <property type="entry name" value="SNARE-like"/>
    <property type="match status" value="1"/>
</dbReference>
<dbReference type="OrthoDB" id="18320at2759"/>
<dbReference type="GO" id="GO:0006888">
    <property type="term" value="P:endoplasmic reticulum to Golgi vesicle-mediated transport"/>
    <property type="evidence" value="ECO:0007669"/>
    <property type="project" value="InterPro"/>
</dbReference>
<dbReference type="Proteomes" id="UP000190274">
    <property type="component" value="Chromosome H"/>
</dbReference>
<dbReference type="AlphaFoldDB" id="A0A1G4K0X1"/>
<reference evidence="1 2" key="1">
    <citation type="submission" date="2016-03" db="EMBL/GenBank/DDBJ databases">
        <authorList>
            <person name="Devillers H."/>
        </authorList>
    </citation>
    <scope>NUCLEOTIDE SEQUENCE [LARGE SCALE GENOMIC DNA]</scope>
    <source>
        <strain evidence="1">CBS 10888</strain>
    </source>
</reference>
<keyword evidence="2" id="KW-1185">Reference proteome</keyword>
<sequence length="150" mass="17452">MDPQPCFISLIDHNNKPLLIHVVQNETCKIDAVLKYNTFSNMALDYFESDLYEWTSANQNNKDIKDLFHLEGVTVYGKLVRQTRLKIVIGFSVLVSCNDEEIAQVFNEVSRLFIKCKVNPFVNNETELMEQLQARFEEKYADNVKTQKPQ</sequence>
<evidence type="ECO:0000313" key="2">
    <source>
        <dbReference type="Proteomes" id="UP000190274"/>
    </source>
</evidence>
<organism evidence="1 2">
    <name type="scientific">Lachancea dasiensis</name>
    <dbReference type="NCBI Taxonomy" id="1072105"/>
    <lineage>
        <taxon>Eukaryota</taxon>
        <taxon>Fungi</taxon>
        <taxon>Dikarya</taxon>
        <taxon>Ascomycota</taxon>
        <taxon>Saccharomycotina</taxon>
        <taxon>Saccharomycetes</taxon>
        <taxon>Saccharomycetales</taxon>
        <taxon>Saccharomycetaceae</taxon>
        <taxon>Lachancea</taxon>
    </lineage>
</organism>
<gene>
    <name evidence="1" type="ORF">LADA_0H04522G</name>
</gene>
<accession>A0A1G4K0X1</accession>
<dbReference type="Pfam" id="PF04628">
    <property type="entry name" value="Sedlin_N"/>
    <property type="match status" value="1"/>
</dbReference>
<dbReference type="STRING" id="1266660.A0A1G4K0X1"/>
<dbReference type="Gene3D" id="3.30.450.70">
    <property type="match status" value="1"/>
</dbReference>
<protein>
    <submittedName>
        <fullName evidence="1">LADA_0H04522g1_1</fullName>
    </submittedName>
</protein>
<dbReference type="GO" id="GO:1990071">
    <property type="term" value="C:TRAPPII protein complex"/>
    <property type="evidence" value="ECO:0007669"/>
    <property type="project" value="EnsemblFungi"/>
</dbReference>
<name>A0A1G4K0X1_9SACH</name>
<dbReference type="GO" id="GO:0034498">
    <property type="term" value="P:early endosome to Golgi transport"/>
    <property type="evidence" value="ECO:0007669"/>
    <property type="project" value="EnsemblFungi"/>
</dbReference>
<dbReference type="GO" id="GO:0065003">
    <property type="term" value="P:protein-containing complex assembly"/>
    <property type="evidence" value="ECO:0007669"/>
    <property type="project" value="EnsemblFungi"/>
</dbReference>
<dbReference type="GO" id="GO:0005829">
    <property type="term" value="C:cytosol"/>
    <property type="evidence" value="ECO:0007669"/>
    <property type="project" value="GOC"/>
</dbReference>
<dbReference type="InterPro" id="IPR011012">
    <property type="entry name" value="Longin-like_dom_sf"/>
</dbReference>
<dbReference type="InterPro" id="IPR006722">
    <property type="entry name" value="Sedlin"/>
</dbReference>
<evidence type="ECO:0000313" key="1">
    <source>
        <dbReference type="EMBL" id="SCU97111.1"/>
    </source>
</evidence>
<dbReference type="EMBL" id="LT598461">
    <property type="protein sequence ID" value="SCU97111.1"/>
    <property type="molecule type" value="Genomic_DNA"/>
</dbReference>